<feature type="transmembrane region" description="Helical" evidence="5">
    <location>
        <begin position="324"/>
        <end position="342"/>
    </location>
</feature>
<feature type="domain" description="Major facilitator superfamily (MFS) profile" evidence="6">
    <location>
        <begin position="8"/>
        <end position="420"/>
    </location>
</feature>
<feature type="transmembrane region" description="Helical" evidence="5">
    <location>
        <begin position="12"/>
        <end position="30"/>
    </location>
</feature>
<dbReference type="RefSeq" id="WP_272138725.1">
    <property type="nucleotide sequence ID" value="NZ_JAQLOI010000003.1"/>
</dbReference>
<feature type="transmembrane region" description="Helical" evidence="5">
    <location>
        <begin position="50"/>
        <end position="69"/>
    </location>
</feature>
<evidence type="ECO:0000259" key="6">
    <source>
        <dbReference type="PROSITE" id="PS50850"/>
    </source>
</evidence>
<feature type="transmembrane region" description="Helical" evidence="5">
    <location>
        <begin position="234"/>
        <end position="256"/>
    </location>
</feature>
<feature type="transmembrane region" description="Helical" evidence="5">
    <location>
        <begin position="76"/>
        <end position="94"/>
    </location>
</feature>
<evidence type="ECO:0000313" key="7">
    <source>
        <dbReference type="EMBL" id="MDB1125221.1"/>
    </source>
</evidence>
<organism evidence="7 8">
    <name type="scientific">Vibrio algarum</name>
    <dbReference type="NCBI Taxonomy" id="3020714"/>
    <lineage>
        <taxon>Bacteria</taxon>
        <taxon>Pseudomonadati</taxon>
        <taxon>Pseudomonadota</taxon>
        <taxon>Gammaproteobacteria</taxon>
        <taxon>Vibrionales</taxon>
        <taxon>Vibrionaceae</taxon>
        <taxon>Vibrio</taxon>
    </lineage>
</organism>
<evidence type="ECO:0000256" key="1">
    <source>
        <dbReference type="ARBA" id="ARBA00004127"/>
    </source>
</evidence>
<dbReference type="PROSITE" id="PS50850">
    <property type="entry name" value="MFS"/>
    <property type="match status" value="1"/>
</dbReference>
<keyword evidence="2 5" id="KW-0812">Transmembrane</keyword>
<dbReference type="InterPro" id="IPR051337">
    <property type="entry name" value="OPA_Antiporter"/>
</dbReference>
<dbReference type="EMBL" id="JAQLOI010000003">
    <property type="protein sequence ID" value="MDB1125221.1"/>
    <property type="molecule type" value="Genomic_DNA"/>
</dbReference>
<feature type="transmembrane region" description="Helical" evidence="5">
    <location>
        <begin position="100"/>
        <end position="117"/>
    </location>
</feature>
<dbReference type="Gene3D" id="1.20.1250.20">
    <property type="entry name" value="MFS general substrate transporter like domains"/>
    <property type="match status" value="1"/>
</dbReference>
<feature type="transmembrane region" description="Helical" evidence="5">
    <location>
        <begin position="179"/>
        <end position="198"/>
    </location>
</feature>
<name>A0ABT4YUJ2_9VIBR</name>
<dbReference type="CDD" id="cd06174">
    <property type="entry name" value="MFS"/>
    <property type="match status" value="1"/>
</dbReference>
<dbReference type="Proteomes" id="UP001210678">
    <property type="component" value="Unassembled WGS sequence"/>
</dbReference>
<accession>A0ABT4YUJ2</accession>
<dbReference type="InterPro" id="IPR020846">
    <property type="entry name" value="MFS_dom"/>
</dbReference>
<evidence type="ECO:0000256" key="4">
    <source>
        <dbReference type="ARBA" id="ARBA00023136"/>
    </source>
</evidence>
<dbReference type="Pfam" id="PF07690">
    <property type="entry name" value="MFS_1"/>
    <property type="match status" value="1"/>
</dbReference>
<sequence length="437" mass="47794">MKTNNLGRYLQFALVILAAGAIYPLIYLKAQYQETILEVFNMSLTQMNSIYSVLGLVFVIGYFPSGVLSDKFSAKNLLALSLLGTGLGGIWFAQVPDYQYVVFIFAIWGVFSVFTFWSSHMKVVKMLSSVEEDGRFFGILDGGRGLVEALLASFALAIFSSVLGDSNEVSDKKMALESIIYMYSTVLLLCSVLVFIFVKDDSQSAAVATTKKTQDKQKDGFKLSYLGEVFKNKYIYLHGFIIFAGYTVFWTNYYWGGHLQSNIGMEPVTVGSIMVAVLWMRPVGGVIGGYLADRIGKEITIGGSLLGGCTCLGLMVIFPNTLSSLIISALVVLSGLFIYMIRGTYWSLLGQSKINVAIMGTAIGSISFIGYLPDIVIPQINTYLWNTFGNEGGYQAYFIVSAVIGLIGVFVTMIYRKAQIVDAGNHKQSPIVGADPA</sequence>
<reference evidence="7 8" key="1">
    <citation type="submission" date="2023-01" db="EMBL/GenBank/DDBJ databases">
        <title>Vibrio sp. KJ40-1 sp.nov, isolated from marine algae.</title>
        <authorList>
            <person name="Butt M."/>
            <person name="Kim J.M.J."/>
            <person name="Jeon C.O.C."/>
        </authorList>
    </citation>
    <scope>NUCLEOTIDE SEQUENCE [LARGE SCALE GENOMIC DNA]</scope>
    <source>
        <strain evidence="7 8">KJ40-1</strain>
    </source>
</reference>
<evidence type="ECO:0000313" key="8">
    <source>
        <dbReference type="Proteomes" id="UP001210678"/>
    </source>
</evidence>
<proteinExistence type="predicted"/>
<keyword evidence="4 5" id="KW-0472">Membrane</keyword>
<evidence type="ECO:0000256" key="3">
    <source>
        <dbReference type="ARBA" id="ARBA00022989"/>
    </source>
</evidence>
<keyword evidence="3 5" id="KW-1133">Transmembrane helix</keyword>
<comment type="subcellular location">
    <subcellularLocation>
        <location evidence="1">Endomembrane system</location>
        <topology evidence="1">Multi-pass membrane protein</topology>
    </subcellularLocation>
</comment>
<feature type="transmembrane region" description="Helical" evidence="5">
    <location>
        <begin position="354"/>
        <end position="373"/>
    </location>
</feature>
<dbReference type="PANTHER" id="PTHR43826:SF3">
    <property type="entry name" value="GLUCOSE-6-PHOSPHATE EXCHANGER SLC37A4"/>
    <property type="match status" value="1"/>
</dbReference>
<feature type="transmembrane region" description="Helical" evidence="5">
    <location>
        <begin position="268"/>
        <end position="292"/>
    </location>
</feature>
<feature type="transmembrane region" description="Helical" evidence="5">
    <location>
        <begin position="299"/>
        <end position="318"/>
    </location>
</feature>
<protein>
    <submittedName>
        <fullName evidence="7">MFS transporter</fullName>
    </submittedName>
</protein>
<dbReference type="PANTHER" id="PTHR43826">
    <property type="entry name" value="GLUCOSE-6-PHOSPHATE EXCHANGER SLC37A4"/>
    <property type="match status" value="1"/>
</dbReference>
<evidence type="ECO:0000256" key="5">
    <source>
        <dbReference type="SAM" id="Phobius"/>
    </source>
</evidence>
<feature type="transmembrane region" description="Helical" evidence="5">
    <location>
        <begin position="393"/>
        <end position="415"/>
    </location>
</feature>
<dbReference type="InterPro" id="IPR036259">
    <property type="entry name" value="MFS_trans_sf"/>
</dbReference>
<keyword evidence="8" id="KW-1185">Reference proteome</keyword>
<comment type="caution">
    <text evidence="7">The sequence shown here is derived from an EMBL/GenBank/DDBJ whole genome shotgun (WGS) entry which is preliminary data.</text>
</comment>
<gene>
    <name evidence="7" type="ORF">PGX00_16855</name>
</gene>
<dbReference type="SUPFAM" id="SSF103473">
    <property type="entry name" value="MFS general substrate transporter"/>
    <property type="match status" value="1"/>
</dbReference>
<evidence type="ECO:0000256" key="2">
    <source>
        <dbReference type="ARBA" id="ARBA00022692"/>
    </source>
</evidence>
<dbReference type="InterPro" id="IPR011701">
    <property type="entry name" value="MFS"/>
</dbReference>
<feature type="transmembrane region" description="Helical" evidence="5">
    <location>
        <begin position="145"/>
        <end position="164"/>
    </location>
</feature>